<dbReference type="Gene3D" id="1.20.1740.10">
    <property type="entry name" value="Amino acid/polyamine transporter I"/>
    <property type="match status" value="1"/>
</dbReference>
<feature type="transmembrane region" description="Helical" evidence="6">
    <location>
        <begin position="445"/>
        <end position="464"/>
    </location>
</feature>
<sequence length="1140" mass="124002">MDPHPTHIESNSAKKSRRRCRFWIDYNEEVKHLVEIDYSTREREKQITKIVDDGGFKIRVFFVAASGFLASSYSLFSVDILSIALFYVYPPCNRLGQDPGLIIDELTLTGTILGMLLMGHLADRSGRKKWYGAELTILIVATIGMVQASEGYTAVKITRSSMNIYSWIAWWRFLLGFGIGAEYPLSSIITAEWASTESRGVMLSAVFSMQSVGRLLSYTVSLGALRGSNPGDDEETRRLAIDRVWRWTVGVALIPAAIAILLRLTIPETPRFYAGIMKDPRKGVSNAMKLYGRNKSIQEVGRETDLSTGGSKDEEEPWYTWYGKAWDYLTGPKKGWRPLVLISLLWAIMDVPWYGLTMDLSNTLATLVHDPSSPTGVMRHFRRASGDGVEGCGDDPWNKDYWNPNNTISNMIEQNAIRSIVVVSIGSLVGSIGSILIIDFFRRKVILIATFLAITVLLAIAGGTLLGSEASDPHHAAVVCYGILQFFFNLGPNTLIFVLAAEIFPTTYRGTFNGIAAASGKVGAVIIRVIIFTTRHGDKEKSLGIRLLALMPLMLVSAWLSWYLPDVQVIPKAKPVETVSEQCEADSQNLPPSPMLQVETPHSDAVSCTFDNMKNHDADLARDAAQLAALGHKQELERNFSFVSMLGLAFSILNSWTALASSLSVGLPSGGPTAVIWGLVTAGVGSLSLAVSNAEFLSCYPTSAGQYHWAAIISPPKWVAIVSWVTGWVNVSGWVALSASGGVLGGQLFLGIITMYDLDFAPTRWQYFLLFLLYTFLGFFLNLFLASGLPMMTKIALIWSVCGLLATTITVLATSAPDFQPASFVFGEFINSTGWPGGVAFLLGLLQGGLGLTGFDAVAHMIEEIPQPCIRGPRIMVACVAMGLVTGFAFLVCLLFVIKDVDAVVASPTGPLVEIYLQATNSKAGTVCLLLFPMICLVFGTLGIMATSTRILYAFARDGGLPFSRVFAKVDQRWGIPVNALLLTNAIVIIFGLVYLGSTSALNAILSAAVIALSISYAVTPAINCLQGRKGLLDNRPFVLPEWLGWICNLVGIAYTIVITVFLLFPPVSDVTASNMNYAVVAFAAIIIVSSIQWFVDGRHNFKGPTFDEDALFVSGVEEASGTKIGDDNDSKVNKIDAEV</sequence>
<feature type="transmembrane region" description="Helical" evidence="6">
    <location>
        <begin position="930"/>
        <end position="953"/>
    </location>
</feature>
<evidence type="ECO:0000256" key="4">
    <source>
        <dbReference type="ARBA" id="ARBA00022989"/>
    </source>
</evidence>
<feature type="transmembrane region" description="Helical" evidence="6">
    <location>
        <begin position="675"/>
        <end position="697"/>
    </location>
</feature>
<feature type="transmembrane region" description="Helical" evidence="6">
    <location>
        <begin position="169"/>
        <end position="189"/>
    </location>
</feature>
<feature type="transmembrane region" description="Helical" evidence="6">
    <location>
        <begin position="875"/>
        <end position="898"/>
    </location>
</feature>
<feature type="transmembrane region" description="Helical" evidence="6">
    <location>
        <begin position="1002"/>
        <end position="1023"/>
    </location>
</feature>
<dbReference type="SUPFAM" id="SSF103473">
    <property type="entry name" value="MFS general substrate transporter"/>
    <property type="match status" value="1"/>
</dbReference>
<keyword evidence="5 6" id="KW-0472">Membrane</keyword>
<name>A0A2H3GHT6_FUSOX</name>
<organism evidence="8 9">
    <name type="scientific">Fusarium oxysporum f. sp. radicis-cucumerinum</name>
    <dbReference type="NCBI Taxonomy" id="327505"/>
    <lineage>
        <taxon>Eukaryota</taxon>
        <taxon>Fungi</taxon>
        <taxon>Dikarya</taxon>
        <taxon>Ascomycota</taxon>
        <taxon>Pezizomycotina</taxon>
        <taxon>Sordariomycetes</taxon>
        <taxon>Hypocreomycetidae</taxon>
        <taxon>Hypocreales</taxon>
        <taxon>Nectriaceae</taxon>
        <taxon>Fusarium</taxon>
        <taxon>Fusarium oxysporum species complex</taxon>
    </lineage>
</organism>
<proteinExistence type="predicted"/>
<dbReference type="PROSITE" id="PS00217">
    <property type="entry name" value="SUGAR_TRANSPORT_2"/>
    <property type="match status" value="1"/>
</dbReference>
<feature type="transmembrane region" description="Helical" evidence="6">
    <location>
        <begin position="765"/>
        <end position="785"/>
    </location>
</feature>
<dbReference type="InterPro" id="IPR002293">
    <property type="entry name" value="AA/rel_permease1"/>
</dbReference>
<evidence type="ECO:0000256" key="3">
    <source>
        <dbReference type="ARBA" id="ARBA00022692"/>
    </source>
</evidence>
<feature type="transmembrane region" description="Helical" evidence="6">
    <location>
        <begin position="512"/>
        <end position="531"/>
    </location>
</feature>
<gene>
    <name evidence="8" type="ORF">AU210_012666</name>
</gene>
<dbReference type="Gene3D" id="1.20.1250.20">
    <property type="entry name" value="MFS general substrate transporter like domains"/>
    <property type="match status" value="2"/>
</dbReference>
<dbReference type="PANTHER" id="PTHR45649">
    <property type="entry name" value="AMINO-ACID PERMEASE BAT1"/>
    <property type="match status" value="1"/>
</dbReference>
<keyword evidence="2" id="KW-0813">Transport</keyword>
<reference evidence="8 9" key="2">
    <citation type="journal article" date="2017" name="Sci. Rep.">
        <title>A mobile pathogenicity chromosome in Fusarium oxysporum for infection of multiple cucurbit species.</title>
        <authorList>
            <person name="van Dam P."/>
            <person name="Fokkens L."/>
            <person name="Ayukawa Y."/>
            <person name="van der Gragt M."/>
            <person name="Ter Horst A."/>
            <person name="Brankovics B."/>
            <person name="Houterman P.M."/>
            <person name="Arie T."/>
            <person name="Rep M."/>
        </authorList>
    </citation>
    <scope>NUCLEOTIDE SEQUENCE [LARGE SCALE GENOMIC DNA]</scope>
    <source>
        <strain evidence="8 9">Forc016</strain>
    </source>
</reference>
<evidence type="ECO:0000313" key="9">
    <source>
        <dbReference type="Proteomes" id="UP000219602"/>
    </source>
</evidence>
<keyword evidence="3 6" id="KW-0812">Transmembrane</keyword>
<comment type="caution">
    <text evidence="8">The sequence shown here is derived from an EMBL/GenBank/DDBJ whole genome shotgun (WGS) entry which is preliminary data.</text>
</comment>
<feature type="transmembrane region" description="Helical" evidence="6">
    <location>
        <begin position="1077"/>
        <end position="1096"/>
    </location>
</feature>
<dbReference type="InterPro" id="IPR020846">
    <property type="entry name" value="MFS_dom"/>
</dbReference>
<feature type="transmembrane region" description="Helical" evidence="6">
    <location>
        <begin position="835"/>
        <end position="855"/>
    </location>
</feature>
<dbReference type="PROSITE" id="PS50850">
    <property type="entry name" value="MFS"/>
    <property type="match status" value="1"/>
</dbReference>
<feature type="transmembrane region" description="Helical" evidence="6">
    <location>
        <begin position="797"/>
        <end position="815"/>
    </location>
</feature>
<dbReference type="STRING" id="327505.A0A2H3GHT6"/>
<evidence type="ECO:0000256" key="1">
    <source>
        <dbReference type="ARBA" id="ARBA00004141"/>
    </source>
</evidence>
<dbReference type="InterPro" id="IPR005829">
    <property type="entry name" value="Sugar_transporter_CS"/>
</dbReference>
<feature type="transmembrane region" description="Helical" evidence="6">
    <location>
        <begin position="60"/>
        <end position="89"/>
    </location>
</feature>
<evidence type="ECO:0000313" key="8">
    <source>
        <dbReference type="EMBL" id="PCD26234.1"/>
    </source>
</evidence>
<dbReference type="PANTHER" id="PTHR45649:SF14">
    <property type="entry name" value="GABA PERMEASE"/>
    <property type="match status" value="1"/>
</dbReference>
<evidence type="ECO:0000256" key="5">
    <source>
        <dbReference type="ARBA" id="ARBA00023136"/>
    </source>
</evidence>
<dbReference type="InterPro" id="IPR036259">
    <property type="entry name" value="MFS_trans_sf"/>
</dbReference>
<feature type="transmembrane region" description="Helical" evidence="6">
    <location>
        <begin position="416"/>
        <end position="438"/>
    </location>
</feature>
<keyword evidence="4 6" id="KW-1133">Transmembrane helix</keyword>
<dbReference type="GO" id="GO:0016020">
    <property type="term" value="C:membrane"/>
    <property type="evidence" value="ECO:0007669"/>
    <property type="project" value="UniProtKB-SubCell"/>
</dbReference>
<protein>
    <recommendedName>
        <fullName evidence="7">Major facilitator superfamily (MFS) profile domain-containing protein</fullName>
    </recommendedName>
</protein>
<reference evidence="8 9" key="1">
    <citation type="journal article" date="2016" name="Environ. Microbiol.">
        <title>Effector profiles distinguish formae speciales of Fusarium oxysporum.</title>
        <authorList>
            <person name="van Dam P."/>
            <person name="Fokkens L."/>
            <person name="Schmidt S.M."/>
            <person name="Linmans J.H."/>
            <person name="Kistler H.C."/>
            <person name="Ma L.J."/>
            <person name="Rep M."/>
        </authorList>
    </citation>
    <scope>NUCLEOTIDE SEQUENCE [LARGE SCALE GENOMIC DNA]</scope>
    <source>
        <strain evidence="8 9">Forc016</strain>
    </source>
</reference>
<evidence type="ECO:0000256" key="2">
    <source>
        <dbReference type="ARBA" id="ARBA00022448"/>
    </source>
</evidence>
<comment type="subcellular location">
    <subcellularLocation>
        <location evidence="1">Membrane</location>
        <topology evidence="1">Multi-pass membrane protein</topology>
    </subcellularLocation>
</comment>
<feature type="transmembrane region" description="Helical" evidence="6">
    <location>
        <begin position="543"/>
        <end position="564"/>
    </location>
</feature>
<dbReference type="Proteomes" id="UP000219602">
    <property type="component" value="Chromosome 11"/>
</dbReference>
<accession>A0A2H3GHT6</accession>
<feature type="transmembrane region" description="Helical" evidence="6">
    <location>
        <begin position="476"/>
        <end position="500"/>
    </location>
</feature>
<dbReference type="EMBL" id="MABQ02000009">
    <property type="protein sequence ID" value="PCD26234.1"/>
    <property type="molecule type" value="Genomic_DNA"/>
</dbReference>
<feature type="transmembrane region" description="Helical" evidence="6">
    <location>
        <begin position="718"/>
        <end position="745"/>
    </location>
</feature>
<feature type="transmembrane region" description="Helical" evidence="6">
    <location>
        <begin position="101"/>
        <end position="118"/>
    </location>
</feature>
<feature type="transmembrane region" description="Helical" evidence="6">
    <location>
        <begin position="130"/>
        <end position="149"/>
    </location>
</feature>
<evidence type="ECO:0000259" key="7">
    <source>
        <dbReference type="PROSITE" id="PS50850"/>
    </source>
</evidence>
<feature type="domain" description="Major facilitator superfamily (MFS) profile" evidence="7">
    <location>
        <begin position="60"/>
        <end position="569"/>
    </location>
</feature>
<dbReference type="AlphaFoldDB" id="A0A2H3GHT6"/>
<feature type="transmembrane region" description="Helical" evidence="6">
    <location>
        <begin position="244"/>
        <end position="262"/>
    </location>
</feature>
<dbReference type="GO" id="GO:0022857">
    <property type="term" value="F:transmembrane transporter activity"/>
    <property type="evidence" value="ECO:0007669"/>
    <property type="project" value="InterPro"/>
</dbReference>
<feature type="transmembrane region" description="Helical" evidence="6">
    <location>
        <begin position="974"/>
        <end position="996"/>
    </location>
</feature>
<dbReference type="Pfam" id="PF13520">
    <property type="entry name" value="AA_permease_2"/>
    <property type="match status" value="1"/>
</dbReference>
<feature type="transmembrane region" description="Helical" evidence="6">
    <location>
        <begin position="1043"/>
        <end position="1065"/>
    </location>
</feature>
<feature type="transmembrane region" description="Helical" evidence="6">
    <location>
        <begin position="642"/>
        <end position="663"/>
    </location>
</feature>
<evidence type="ECO:0000256" key="6">
    <source>
        <dbReference type="SAM" id="Phobius"/>
    </source>
</evidence>
<dbReference type="InterPro" id="IPR005828">
    <property type="entry name" value="MFS_sugar_transport-like"/>
</dbReference>
<dbReference type="Pfam" id="PF00083">
    <property type="entry name" value="Sugar_tr"/>
    <property type="match status" value="2"/>
</dbReference>